<accession>A0A0E9VRQ0</accession>
<evidence type="ECO:0000313" key="1">
    <source>
        <dbReference type="EMBL" id="JAH79958.1"/>
    </source>
</evidence>
<name>A0A0E9VRQ0_ANGAN</name>
<reference evidence="1" key="2">
    <citation type="journal article" date="2015" name="Fish Shellfish Immunol.">
        <title>Early steps in the European eel (Anguilla anguilla)-Vibrio vulnificus interaction in the gills: Role of the RtxA13 toxin.</title>
        <authorList>
            <person name="Callol A."/>
            <person name="Pajuelo D."/>
            <person name="Ebbesson L."/>
            <person name="Teles M."/>
            <person name="MacKenzie S."/>
            <person name="Amaro C."/>
        </authorList>
    </citation>
    <scope>NUCLEOTIDE SEQUENCE</scope>
</reference>
<dbReference type="AlphaFoldDB" id="A0A0E9VRQ0"/>
<dbReference type="EMBL" id="GBXM01028619">
    <property type="protein sequence ID" value="JAH79958.1"/>
    <property type="molecule type" value="Transcribed_RNA"/>
</dbReference>
<organism evidence="1">
    <name type="scientific">Anguilla anguilla</name>
    <name type="common">European freshwater eel</name>
    <name type="synonym">Muraena anguilla</name>
    <dbReference type="NCBI Taxonomy" id="7936"/>
    <lineage>
        <taxon>Eukaryota</taxon>
        <taxon>Metazoa</taxon>
        <taxon>Chordata</taxon>
        <taxon>Craniata</taxon>
        <taxon>Vertebrata</taxon>
        <taxon>Euteleostomi</taxon>
        <taxon>Actinopterygii</taxon>
        <taxon>Neopterygii</taxon>
        <taxon>Teleostei</taxon>
        <taxon>Anguilliformes</taxon>
        <taxon>Anguillidae</taxon>
        <taxon>Anguilla</taxon>
    </lineage>
</organism>
<sequence length="21" mass="2672">MYLHVYTGILRYHPLNRKIRK</sequence>
<protein>
    <submittedName>
        <fullName evidence="1">Uncharacterized protein</fullName>
    </submittedName>
</protein>
<reference evidence="1" key="1">
    <citation type="submission" date="2014-11" db="EMBL/GenBank/DDBJ databases">
        <authorList>
            <person name="Amaro Gonzalez C."/>
        </authorList>
    </citation>
    <scope>NUCLEOTIDE SEQUENCE</scope>
</reference>
<proteinExistence type="predicted"/>